<dbReference type="AlphaFoldDB" id="A0A068VJ46"/>
<dbReference type="InParanoid" id="A0A068VJ46"/>
<dbReference type="Proteomes" id="UP000295252">
    <property type="component" value="Unassembled WGS sequence"/>
</dbReference>
<organism evidence="1 2">
    <name type="scientific">Coffea canephora</name>
    <name type="common">Robusta coffee</name>
    <dbReference type="NCBI Taxonomy" id="49390"/>
    <lineage>
        <taxon>Eukaryota</taxon>
        <taxon>Viridiplantae</taxon>
        <taxon>Streptophyta</taxon>
        <taxon>Embryophyta</taxon>
        <taxon>Tracheophyta</taxon>
        <taxon>Spermatophyta</taxon>
        <taxon>Magnoliopsida</taxon>
        <taxon>eudicotyledons</taxon>
        <taxon>Gunneridae</taxon>
        <taxon>Pentapetalae</taxon>
        <taxon>asterids</taxon>
        <taxon>lamiids</taxon>
        <taxon>Gentianales</taxon>
        <taxon>Rubiaceae</taxon>
        <taxon>Ixoroideae</taxon>
        <taxon>Gardenieae complex</taxon>
        <taxon>Bertiereae - Coffeeae clade</taxon>
        <taxon>Coffeeae</taxon>
        <taxon>Coffea</taxon>
    </lineage>
</organism>
<protein>
    <submittedName>
        <fullName evidence="1">DH200=94 genomic scaffold, scaffold_1590</fullName>
    </submittedName>
</protein>
<dbReference type="EMBL" id="HG740674">
    <property type="protein sequence ID" value="CDP20701.1"/>
    <property type="molecule type" value="Genomic_DNA"/>
</dbReference>
<sequence>MNILLALAKLLDVKSLGESLGQSIKIKCWT</sequence>
<gene>
    <name evidence="1" type="ORF">GSCOC_T00007640001</name>
</gene>
<name>A0A068VJ46_COFCA</name>
<evidence type="ECO:0000313" key="1">
    <source>
        <dbReference type="EMBL" id="CDP20701.1"/>
    </source>
</evidence>
<proteinExistence type="predicted"/>
<dbReference type="Gramene" id="CDP20701">
    <property type="protein sequence ID" value="CDP20701"/>
    <property type="gene ID" value="GSCOC_T00007640001"/>
</dbReference>
<accession>A0A068VJ46</accession>
<keyword evidence="2" id="KW-1185">Reference proteome</keyword>
<reference evidence="2" key="1">
    <citation type="journal article" date="2014" name="Science">
        <title>The coffee genome provides insight into the convergent evolution of caffeine biosynthesis.</title>
        <authorList>
            <person name="Denoeud F."/>
            <person name="Carretero-Paulet L."/>
            <person name="Dereeper A."/>
            <person name="Droc G."/>
            <person name="Guyot R."/>
            <person name="Pietrella M."/>
            <person name="Zheng C."/>
            <person name="Alberti A."/>
            <person name="Anthony F."/>
            <person name="Aprea G."/>
            <person name="Aury J.M."/>
            <person name="Bento P."/>
            <person name="Bernard M."/>
            <person name="Bocs S."/>
            <person name="Campa C."/>
            <person name="Cenci A."/>
            <person name="Combes M.C."/>
            <person name="Crouzillat D."/>
            <person name="Da Silva C."/>
            <person name="Daddiego L."/>
            <person name="De Bellis F."/>
            <person name="Dussert S."/>
            <person name="Garsmeur O."/>
            <person name="Gayraud T."/>
            <person name="Guignon V."/>
            <person name="Jahn K."/>
            <person name="Jamilloux V."/>
            <person name="Joet T."/>
            <person name="Labadie K."/>
            <person name="Lan T."/>
            <person name="Leclercq J."/>
            <person name="Lepelley M."/>
            <person name="Leroy T."/>
            <person name="Li L.T."/>
            <person name="Librado P."/>
            <person name="Lopez L."/>
            <person name="Munoz A."/>
            <person name="Noel B."/>
            <person name="Pallavicini A."/>
            <person name="Perrotta G."/>
            <person name="Poncet V."/>
            <person name="Pot D."/>
            <person name="Priyono X."/>
            <person name="Rigoreau M."/>
            <person name="Rouard M."/>
            <person name="Rozas J."/>
            <person name="Tranchant-Dubreuil C."/>
            <person name="VanBuren R."/>
            <person name="Zhang Q."/>
            <person name="Andrade A.C."/>
            <person name="Argout X."/>
            <person name="Bertrand B."/>
            <person name="de Kochko A."/>
            <person name="Graziosi G."/>
            <person name="Henry R.J."/>
            <person name="Jayarama X."/>
            <person name="Ming R."/>
            <person name="Nagai C."/>
            <person name="Rounsley S."/>
            <person name="Sankoff D."/>
            <person name="Giuliano G."/>
            <person name="Albert V.A."/>
            <person name="Wincker P."/>
            <person name="Lashermes P."/>
        </authorList>
    </citation>
    <scope>NUCLEOTIDE SEQUENCE [LARGE SCALE GENOMIC DNA]</scope>
    <source>
        <strain evidence="2">cv. DH200-94</strain>
    </source>
</reference>
<evidence type="ECO:0000313" key="2">
    <source>
        <dbReference type="Proteomes" id="UP000295252"/>
    </source>
</evidence>